<feature type="transmembrane region" description="Helical" evidence="6">
    <location>
        <begin position="155"/>
        <end position="174"/>
    </location>
</feature>
<evidence type="ECO:0000256" key="5">
    <source>
        <dbReference type="ARBA" id="ARBA00023136"/>
    </source>
</evidence>
<evidence type="ECO:0000256" key="4">
    <source>
        <dbReference type="ARBA" id="ARBA00022989"/>
    </source>
</evidence>
<keyword evidence="5 6" id="KW-0472">Membrane</keyword>
<feature type="transmembrane region" description="Helical" evidence="6">
    <location>
        <begin position="111"/>
        <end position="135"/>
    </location>
</feature>
<dbReference type="GO" id="GO:0005886">
    <property type="term" value="C:plasma membrane"/>
    <property type="evidence" value="ECO:0007669"/>
    <property type="project" value="UniProtKB-SubCell"/>
</dbReference>
<dbReference type="AlphaFoldDB" id="A0A1N7G8T8"/>
<dbReference type="PANTHER" id="PTHR30086:SF20">
    <property type="entry name" value="ARGININE EXPORTER PROTEIN ARGO-RELATED"/>
    <property type="match status" value="1"/>
</dbReference>
<dbReference type="Proteomes" id="UP000186019">
    <property type="component" value="Unassembled WGS sequence"/>
</dbReference>
<accession>A0A1N7G8T8</accession>
<evidence type="ECO:0000313" key="8">
    <source>
        <dbReference type="Proteomes" id="UP000186019"/>
    </source>
</evidence>
<keyword evidence="3 6" id="KW-0812">Transmembrane</keyword>
<dbReference type="PANTHER" id="PTHR30086">
    <property type="entry name" value="ARGININE EXPORTER PROTEIN ARGO"/>
    <property type="match status" value="1"/>
</dbReference>
<keyword evidence="4 6" id="KW-1133">Transmembrane helix</keyword>
<proteinExistence type="predicted"/>
<organism evidence="7 8">
    <name type="scientific">Roseovarius nanhaiticus</name>
    <dbReference type="NCBI Taxonomy" id="573024"/>
    <lineage>
        <taxon>Bacteria</taxon>
        <taxon>Pseudomonadati</taxon>
        <taxon>Pseudomonadota</taxon>
        <taxon>Alphaproteobacteria</taxon>
        <taxon>Rhodobacterales</taxon>
        <taxon>Roseobacteraceae</taxon>
        <taxon>Roseovarius</taxon>
    </lineage>
</organism>
<dbReference type="EMBL" id="FTNV01000001">
    <property type="protein sequence ID" value="SIS08944.1"/>
    <property type="molecule type" value="Genomic_DNA"/>
</dbReference>
<feature type="transmembrane region" description="Helical" evidence="6">
    <location>
        <begin position="74"/>
        <end position="91"/>
    </location>
</feature>
<protein>
    <submittedName>
        <fullName evidence="7">Threonine/homoserine/homoserine lactone efflux protein</fullName>
    </submittedName>
</protein>
<feature type="transmembrane region" description="Helical" evidence="6">
    <location>
        <begin position="6"/>
        <end position="28"/>
    </location>
</feature>
<sequence length="198" mass="20705">MDAATLLLFNAAILGALASPGPAFIAMIRSSFVGGRRAGLMTGLGLSLSAVLWSLVALLGLSAIFAAIPAAYTALKLLGAAYLIWLAIGLWRGADKPVDTALPGIAQGFRLGLITNLANPKLVFFIGSIFSTILPADLDWTTSAMVLANHLALELAWYAMAAMILTTAPMRAGYIRLKSKFDRCAALLLGAMAARIAI</sequence>
<evidence type="ECO:0000256" key="2">
    <source>
        <dbReference type="ARBA" id="ARBA00022475"/>
    </source>
</evidence>
<name>A0A1N7G8T8_9RHOB</name>
<dbReference type="Pfam" id="PF01810">
    <property type="entry name" value="LysE"/>
    <property type="match status" value="1"/>
</dbReference>
<gene>
    <name evidence="7" type="ORF">SAMN05421666_1781</name>
</gene>
<dbReference type="RefSeq" id="WP_170846529.1">
    <property type="nucleotide sequence ID" value="NZ_FOAC01000001.1"/>
</dbReference>
<feature type="transmembrane region" description="Helical" evidence="6">
    <location>
        <begin position="40"/>
        <end position="68"/>
    </location>
</feature>
<evidence type="ECO:0000256" key="3">
    <source>
        <dbReference type="ARBA" id="ARBA00022692"/>
    </source>
</evidence>
<evidence type="ECO:0000313" key="7">
    <source>
        <dbReference type="EMBL" id="SIS08944.1"/>
    </source>
</evidence>
<dbReference type="GO" id="GO:0015171">
    <property type="term" value="F:amino acid transmembrane transporter activity"/>
    <property type="evidence" value="ECO:0007669"/>
    <property type="project" value="TreeGrafter"/>
</dbReference>
<evidence type="ECO:0000256" key="1">
    <source>
        <dbReference type="ARBA" id="ARBA00004651"/>
    </source>
</evidence>
<reference evidence="8" key="1">
    <citation type="submission" date="2017-01" db="EMBL/GenBank/DDBJ databases">
        <authorList>
            <person name="Varghese N."/>
            <person name="Submissions S."/>
        </authorList>
    </citation>
    <scope>NUCLEOTIDE SEQUENCE [LARGE SCALE GENOMIC DNA]</scope>
    <source>
        <strain evidence="8">DSM 29590</strain>
    </source>
</reference>
<keyword evidence="2" id="KW-1003">Cell membrane</keyword>
<dbReference type="STRING" id="573024.SAMN05216208_0355"/>
<evidence type="ECO:0000256" key="6">
    <source>
        <dbReference type="SAM" id="Phobius"/>
    </source>
</evidence>
<comment type="subcellular location">
    <subcellularLocation>
        <location evidence="1">Cell membrane</location>
        <topology evidence="1">Multi-pass membrane protein</topology>
    </subcellularLocation>
</comment>
<dbReference type="InterPro" id="IPR001123">
    <property type="entry name" value="LeuE-type"/>
</dbReference>
<keyword evidence="8" id="KW-1185">Reference proteome</keyword>